<dbReference type="PROSITE" id="PS51459">
    <property type="entry name" value="FIDO"/>
    <property type="match status" value="1"/>
</dbReference>
<dbReference type="OrthoDB" id="9802752at2"/>
<evidence type="ECO:0000259" key="1">
    <source>
        <dbReference type="PROSITE" id="PS51459"/>
    </source>
</evidence>
<proteinExistence type="predicted"/>
<comment type="caution">
    <text evidence="2">The sequence shown here is derived from an EMBL/GenBank/DDBJ whole genome shotgun (WGS) entry which is preliminary data.</text>
</comment>
<dbReference type="Pfam" id="PF02661">
    <property type="entry name" value="Fic"/>
    <property type="match status" value="1"/>
</dbReference>
<dbReference type="AlphaFoldDB" id="A0A543IAU7"/>
<dbReference type="GO" id="GO:0016301">
    <property type="term" value="F:kinase activity"/>
    <property type="evidence" value="ECO:0007669"/>
    <property type="project" value="InterPro"/>
</dbReference>
<organism evidence="2 3">
    <name type="scientific">Actinomadura hallensis</name>
    <dbReference type="NCBI Taxonomy" id="337895"/>
    <lineage>
        <taxon>Bacteria</taxon>
        <taxon>Bacillati</taxon>
        <taxon>Actinomycetota</taxon>
        <taxon>Actinomycetes</taxon>
        <taxon>Streptosporangiales</taxon>
        <taxon>Thermomonosporaceae</taxon>
        <taxon>Actinomadura</taxon>
    </lineage>
</organism>
<dbReference type="InterPro" id="IPR053737">
    <property type="entry name" value="Type_II_TA_Toxin"/>
</dbReference>
<reference evidence="2 3" key="1">
    <citation type="submission" date="2019-06" db="EMBL/GenBank/DDBJ databases">
        <title>Sequencing the genomes of 1000 actinobacteria strains.</title>
        <authorList>
            <person name="Klenk H.-P."/>
        </authorList>
    </citation>
    <scope>NUCLEOTIDE SEQUENCE [LARGE SCALE GENOMIC DNA]</scope>
    <source>
        <strain evidence="2 3">DSM 45043</strain>
    </source>
</reference>
<dbReference type="InterPro" id="IPR006440">
    <property type="entry name" value="Doc"/>
</dbReference>
<dbReference type="NCBIfam" id="TIGR01550">
    <property type="entry name" value="DOC_P1"/>
    <property type="match status" value="1"/>
</dbReference>
<dbReference type="SUPFAM" id="SSF140931">
    <property type="entry name" value="Fic-like"/>
    <property type="match status" value="1"/>
</dbReference>
<dbReference type="PANTHER" id="PTHR39426:SF1">
    <property type="entry name" value="HOMOLOGY TO DEATH-ON-CURING PROTEIN OF PHAGE P1"/>
    <property type="match status" value="1"/>
</dbReference>
<dbReference type="InterPro" id="IPR003812">
    <property type="entry name" value="Fido"/>
</dbReference>
<dbReference type="EMBL" id="VFPO01000001">
    <property type="protein sequence ID" value="TQM67719.1"/>
    <property type="molecule type" value="Genomic_DNA"/>
</dbReference>
<accession>A0A543IAU7</accession>
<keyword evidence="3" id="KW-1185">Reference proteome</keyword>
<dbReference type="Gene3D" id="1.20.120.1870">
    <property type="entry name" value="Fic/DOC protein, Fido domain"/>
    <property type="match status" value="1"/>
</dbReference>
<protein>
    <submittedName>
        <fullName evidence="2">Death-on-curing protein</fullName>
    </submittedName>
</protein>
<dbReference type="Proteomes" id="UP000316706">
    <property type="component" value="Unassembled WGS sequence"/>
</dbReference>
<dbReference type="RefSeq" id="WP_141966718.1">
    <property type="nucleotide sequence ID" value="NZ_VFPO01000001.1"/>
</dbReference>
<feature type="domain" description="Fido" evidence="1">
    <location>
        <begin position="4"/>
        <end position="121"/>
    </location>
</feature>
<name>A0A543IAU7_9ACTN</name>
<dbReference type="InterPro" id="IPR036597">
    <property type="entry name" value="Fido-like_dom_sf"/>
</dbReference>
<dbReference type="PANTHER" id="PTHR39426">
    <property type="entry name" value="HOMOLOGY TO DEATH-ON-CURING PROTEIN OF PHAGE P1"/>
    <property type="match status" value="1"/>
</dbReference>
<sequence>MRYLTAEEIIAIGRRIVDENLNVRDVGLVASAAARPSTVAFGMDPYPTLIEKAAALLHSLTTSHPFTDGNKRVAFAATDVFLKLNGARFDPAAEDELFTTVLDIATHVLPDVPAIAERIAPLVEGHLRL</sequence>
<evidence type="ECO:0000313" key="3">
    <source>
        <dbReference type="Proteomes" id="UP000316706"/>
    </source>
</evidence>
<gene>
    <name evidence="2" type="ORF">FHX41_1339</name>
</gene>
<evidence type="ECO:0000313" key="2">
    <source>
        <dbReference type="EMBL" id="TQM67719.1"/>
    </source>
</evidence>